<proteinExistence type="predicted"/>
<dbReference type="Gene3D" id="3.40.50.2300">
    <property type="match status" value="1"/>
</dbReference>
<dbReference type="PANTHER" id="PTHR44591:SF3">
    <property type="entry name" value="RESPONSE REGULATORY DOMAIN-CONTAINING PROTEIN"/>
    <property type="match status" value="1"/>
</dbReference>
<sequence length="123" mass="13984">MSDKKLLIIEDDPIISELIMWRLKDMGYTNCRFVKSGEDGITVAADFIPDLMIVDITLEGEIDGIEAVEEIKSKNADIPFIYLSSHMEDDIIERALETKPSGYIAKPFEDFELRMGIEIALNR</sequence>
<dbReference type="CDD" id="cd17534">
    <property type="entry name" value="REC_DC-like"/>
    <property type="match status" value="1"/>
</dbReference>
<dbReference type="SUPFAM" id="SSF52172">
    <property type="entry name" value="CheY-like"/>
    <property type="match status" value="1"/>
</dbReference>
<dbReference type="InterPro" id="IPR050595">
    <property type="entry name" value="Bact_response_regulator"/>
</dbReference>
<keyword evidence="5" id="KW-1185">Reference proteome</keyword>
<dbReference type="InterPro" id="IPR011006">
    <property type="entry name" value="CheY-like_superfamily"/>
</dbReference>
<dbReference type="Proteomes" id="UP001060368">
    <property type="component" value="Chromosome"/>
</dbReference>
<dbReference type="Pfam" id="PF00072">
    <property type="entry name" value="Response_reg"/>
    <property type="match status" value="1"/>
</dbReference>
<evidence type="ECO:0000256" key="1">
    <source>
        <dbReference type="ARBA" id="ARBA00022553"/>
    </source>
</evidence>
<organism evidence="4 5">
    <name type="scientific">Methanoplanus endosymbiosus</name>
    <dbReference type="NCBI Taxonomy" id="33865"/>
    <lineage>
        <taxon>Archaea</taxon>
        <taxon>Methanobacteriati</taxon>
        <taxon>Methanobacteriota</taxon>
        <taxon>Stenosarchaea group</taxon>
        <taxon>Methanomicrobia</taxon>
        <taxon>Methanomicrobiales</taxon>
        <taxon>Methanomicrobiaceae</taxon>
        <taxon>Methanoplanus</taxon>
    </lineage>
</organism>
<dbReference type="GO" id="GO:0000160">
    <property type="term" value="P:phosphorelay signal transduction system"/>
    <property type="evidence" value="ECO:0007669"/>
    <property type="project" value="InterPro"/>
</dbReference>
<keyword evidence="1 2" id="KW-0597">Phosphoprotein</keyword>
<accession>A0A9E7TMT6</accession>
<evidence type="ECO:0000313" key="4">
    <source>
        <dbReference type="EMBL" id="UUX93661.1"/>
    </source>
</evidence>
<feature type="domain" description="Response regulatory" evidence="3">
    <location>
        <begin position="5"/>
        <end position="121"/>
    </location>
</feature>
<feature type="modified residue" description="4-aspartylphosphate" evidence="2">
    <location>
        <position position="55"/>
    </location>
</feature>
<dbReference type="PROSITE" id="PS50110">
    <property type="entry name" value="RESPONSE_REGULATORY"/>
    <property type="match status" value="1"/>
</dbReference>
<gene>
    <name evidence="4" type="ORF">L6E24_05970</name>
</gene>
<dbReference type="InterPro" id="IPR001789">
    <property type="entry name" value="Sig_transdc_resp-reg_receiver"/>
</dbReference>
<name>A0A9E7TMT6_9EURY</name>
<dbReference type="GeneID" id="74307226"/>
<evidence type="ECO:0000256" key="2">
    <source>
        <dbReference type="PROSITE-ProRule" id="PRU00169"/>
    </source>
</evidence>
<evidence type="ECO:0000259" key="3">
    <source>
        <dbReference type="PROSITE" id="PS50110"/>
    </source>
</evidence>
<dbReference type="AlphaFoldDB" id="A0A9E7TMT6"/>
<dbReference type="EMBL" id="CP096115">
    <property type="protein sequence ID" value="UUX93661.1"/>
    <property type="molecule type" value="Genomic_DNA"/>
</dbReference>
<dbReference type="SMART" id="SM00448">
    <property type="entry name" value="REC"/>
    <property type="match status" value="1"/>
</dbReference>
<dbReference type="PANTHER" id="PTHR44591">
    <property type="entry name" value="STRESS RESPONSE REGULATOR PROTEIN 1"/>
    <property type="match status" value="1"/>
</dbReference>
<dbReference type="RefSeq" id="WP_257743798.1">
    <property type="nucleotide sequence ID" value="NZ_CP096115.1"/>
</dbReference>
<dbReference type="KEGG" id="mend:L6E24_05970"/>
<protein>
    <submittedName>
        <fullName evidence="4">Response regulator</fullName>
    </submittedName>
</protein>
<reference evidence="4" key="1">
    <citation type="submission" date="2022-04" db="EMBL/GenBank/DDBJ databases">
        <title>Complete genome of Methanoplanus endosymbiosus DSM 3599.</title>
        <authorList>
            <person name="Chen S.-C."/>
            <person name="You Y.-T."/>
            <person name="Zhou Y.-Z."/>
            <person name="Lai M.-C."/>
        </authorList>
    </citation>
    <scope>NUCLEOTIDE SEQUENCE</scope>
    <source>
        <strain evidence="4">DSM 3599</strain>
    </source>
</reference>
<evidence type="ECO:0000313" key="5">
    <source>
        <dbReference type="Proteomes" id="UP001060368"/>
    </source>
</evidence>